<evidence type="ECO:0000256" key="6">
    <source>
        <dbReference type="ARBA" id="ARBA00034494"/>
    </source>
</evidence>
<evidence type="ECO:0000256" key="3">
    <source>
        <dbReference type="ARBA" id="ARBA00012485"/>
    </source>
</evidence>
<dbReference type="Proteomes" id="UP000664859">
    <property type="component" value="Unassembled WGS sequence"/>
</dbReference>
<protein>
    <recommendedName>
        <fullName evidence="3">HECT-type E3 ubiquitin transferase</fullName>
        <ecNumber evidence="3">2.3.2.26</ecNumber>
    </recommendedName>
</protein>
<evidence type="ECO:0000256" key="4">
    <source>
        <dbReference type="ARBA" id="ARBA00022679"/>
    </source>
</evidence>
<proteinExistence type="inferred from homology"/>
<dbReference type="PROSITE" id="PS50237">
    <property type="entry name" value="HECT"/>
    <property type="match status" value="1"/>
</dbReference>
<dbReference type="InterPro" id="IPR035983">
    <property type="entry name" value="Hect_E3_ubiquitin_ligase"/>
</dbReference>
<dbReference type="Gene3D" id="3.30.2410.10">
    <property type="entry name" value="Hect, E3 ligase catalytic domain"/>
    <property type="match status" value="1"/>
</dbReference>
<dbReference type="OrthoDB" id="8068875at2759"/>
<organism evidence="9 10">
    <name type="scientific">Tribonema minus</name>
    <dbReference type="NCBI Taxonomy" id="303371"/>
    <lineage>
        <taxon>Eukaryota</taxon>
        <taxon>Sar</taxon>
        <taxon>Stramenopiles</taxon>
        <taxon>Ochrophyta</taxon>
        <taxon>PX clade</taxon>
        <taxon>Xanthophyceae</taxon>
        <taxon>Tribonematales</taxon>
        <taxon>Tribonemataceae</taxon>
        <taxon>Tribonema</taxon>
    </lineage>
</organism>
<feature type="active site" description="Glycyl thioester intermediate" evidence="7">
    <location>
        <position position="413"/>
    </location>
</feature>
<dbReference type="AlphaFoldDB" id="A0A835YKA1"/>
<comment type="similarity">
    <text evidence="6">Belongs to the UPL family. TOM1/PTR1 subfamily.</text>
</comment>
<evidence type="ECO:0000256" key="5">
    <source>
        <dbReference type="ARBA" id="ARBA00022786"/>
    </source>
</evidence>
<feature type="domain" description="HECT" evidence="8">
    <location>
        <begin position="111"/>
        <end position="446"/>
    </location>
</feature>
<evidence type="ECO:0000313" key="9">
    <source>
        <dbReference type="EMBL" id="KAG5177046.1"/>
    </source>
</evidence>
<evidence type="ECO:0000256" key="1">
    <source>
        <dbReference type="ARBA" id="ARBA00000885"/>
    </source>
</evidence>
<reference evidence="9" key="1">
    <citation type="submission" date="2021-02" db="EMBL/GenBank/DDBJ databases">
        <title>First Annotated Genome of the Yellow-green Alga Tribonema minus.</title>
        <authorList>
            <person name="Mahan K.M."/>
        </authorList>
    </citation>
    <scope>NUCLEOTIDE SEQUENCE</scope>
    <source>
        <strain evidence="9">UTEX B ZZ1240</strain>
    </source>
</reference>
<dbReference type="SUPFAM" id="SSF56204">
    <property type="entry name" value="Hect, E3 ligase catalytic domain"/>
    <property type="match status" value="1"/>
</dbReference>
<accession>A0A835YKA1</accession>
<keyword evidence="4" id="KW-0808">Transferase</keyword>
<evidence type="ECO:0000313" key="10">
    <source>
        <dbReference type="Proteomes" id="UP000664859"/>
    </source>
</evidence>
<dbReference type="FunFam" id="3.90.1750.10:FF:000026">
    <property type="entry name" value="E3 ubiquitin-protein ligase HACE1"/>
    <property type="match status" value="1"/>
</dbReference>
<comment type="catalytic activity">
    <reaction evidence="1">
        <text>S-ubiquitinyl-[E2 ubiquitin-conjugating enzyme]-L-cysteine + [acceptor protein]-L-lysine = [E2 ubiquitin-conjugating enzyme]-L-cysteine + N(6)-ubiquitinyl-[acceptor protein]-L-lysine.</text>
        <dbReference type="EC" id="2.3.2.26"/>
    </reaction>
</comment>
<dbReference type="SMART" id="SM00119">
    <property type="entry name" value="HECTc"/>
    <property type="match status" value="1"/>
</dbReference>
<dbReference type="GO" id="GO:0006511">
    <property type="term" value="P:ubiquitin-dependent protein catabolic process"/>
    <property type="evidence" value="ECO:0007669"/>
    <property type="project" value="TreeGrafter"/>
</dbReference>
<evidence type="ECO:0000256" key="2">
    <source>
        <dbReference type="ARBA" id="ARBA00004906"/>
    </source>
</evidence>
<dbReference type="InterPro" id="IPR050409">
    <property type="entry name" value="E3_ubiq-protein_ligase"/>
</dbReference>
<dbReference type="Pfam" id="PF00632">
    <property type="entry name" value="HECT"/>
    <property type="match status" value="1"/>
</dbReference>
<dbReference type="FunFam" id="3.30.2410.10:FF:000009">
    <property type="entry name" value="Probable E3 ubiquitin-protein ligase HECTD2"/>
    <property type="match status" value="1"/>
</dbReference>
<keyword evidence="5 7" id="KW-0833">Ubl conjugation pathway</keyword>
<dbReference type="FunFam" id="3.90.1750.10:FF:000003">
    <property type="entry name" value="E3 ubiquitin-protein ligase UPL1"/>
    <property type="match status" value="1"/>
</dbReference>
<dbReference type="EC" id="2.3.2.26" evidence="3"/>
<dbReference type="CDD" id="cd00078">
    <property type="entry name" value="HECTc"/>
    <property type="match status" value="1"/>
</dbReference>
<dbReference type="Gene3D" id="3.90.1750.10">
    <property type="entry name" value="Hect, E3 ligase catalytic domains"/>
    <property type="match status" value="1"/>
</dbReference>
<evidence type="ECO:0000256" key="7">
    <source>
        <dbReference type="PROSITE-ProRule" id="PRU00104"/>
    </source>
</evidence>
<comment type="pathway">
    <text evidence="2">Protein modification; protein ubiquitination.</text>
</comment>
<keyword evidence="10" id="KW-1185">Reference proteome</keyword>
<dbReference type="GO" id="GO:0061630">
    <property type="term" value="F:ubiquitin protein ligase activity"/>
    <property type="evidence" value="ECO:0007669"/>
    <property type="project" value="UniProtKB-EC"/>
</dbReference>
<dbReference type="Gene3D" id="3.30.2160.10">
    <property type="entry name" value="Hect, E3 ligase catalytic domain"/>
    <property type="match status" value="1"/>
</dbReference>
<name>A0A835YKA1_9STRA</name>
<dbReference type="PANTHER" id="PTHR11254">
    <property type="entry name" value="HECT DOMAIN UBIQUITIN-PROTEIN LIGASE"/>
    <property type="match status" value="1"/>
</dbReference>
<dbReference type="GO" id="GO:0000209">
    <property type="term" value="P:protein polyubiquitination"/>
    <property type="evidence" value="ECO:0007669"/>
    <property type="project" value="TreeGrafter"/>
</dbReference>
<gene>
    <name evidence="9" type="ORF">JKP88DRAFT_202624</name>
</gene>
<dbReference type="EMBL" id="JAFCMP010000530">
    <property type="protein sequence ID" value="KAG5177046.1"/>
    <property type="molecule type" value="Genomic_DNA"/>
</dbReference>
<evidence type="ECO:0000259" key="8">
    <source>
        <dbReference type="PROSITE" id="PS50237"/>
    </source>
</evidence>
<sequence>MRPYVEKEEGEDAAAAAAPRRRLLGDFVARHRALLNALLHQNPSLLDRSLGAMVRDPRCRQHLDFANKRAYFRAQLRRLRQQSTRRYGSLRLSVPRAQVFEYSFHQLRIRTAEEMRGRLHITFDGEEGIDAGGLTREWYSILAREIFNADYALFKAGADGVTFQPNALSTINPDHLAYFKFVGRIVGKAIADGQLLDAHFTHSFYKHILGVPVTYPDMEAIDPTYYRNLVTILRAPLETLGLELTFSAESNEFGRPVTVDLIPRGRDVAVDDANKLAYVQRIAHHRMTDAIRPQIEAFLEGFHELVPPELVSIFTPAELELLISGMPTIDLDDLQANTEYTGYKSSDAPIQAFWSVLRGFTHEERALFLQFVTGTSKVPLEGFAQLQGMRGVQRFNIHRAYGGAHLLPSAHTCFNQLDLPEYTSEDQTRARLLLAIKEGATGFGFA</sequence>
<dbReference type="PANTHER" id="PTHR11254:SF67">
    <property type="entry name" value="E3 UBIQUITIN-PROTEIN LIGASE HUWE1"/>
    <property type="match status" value="1"/>
</dbReference>
<dbReference type="FunFam" id="3.30.2160.10:FF:000001">
    <property type="entry name" value="E3 ubiquitin-protein ligase NEDD4-like"/>
    <property type="match status" value="1"/>
</dbReference>
<dbReference type="InterPro" id="IPR000569">
    <property type="entry name" value="HECT_dom"/>
</dbReference>
<comment type="caution">
    <text evidence="9">The sequence shown here is derived from an EMBL/GenBank/DDBJ whole genome shotgun (WGS) entry which is preliminary data.</text>
</comment>
<dbReference type="GO" id="GO:0005737">
    <property type="term" value="C:cytoplasm"/>
    <property type="evidence" value="ECO:0007669"/>
    <property type="project" value="TreeGrafter"/>
</dbReference>